<keyword evidence="4" id="KW-1185">Reference proteome</keyword>
<dbReference type="EMBL" id="CAJNOQ010016948">
    <property type="protein sequence ID" value="CAF1390281.1"/>
    <property type="molecule type" value="Genomic_DNA"/>
</dbReference>
<evidence type="ECO:0000313" key="2">
    <source>
        <dbReference type="EMBL" id="CAF1390281.1"/>
    </source>
</evidence>
<dbReference type="Proteomes" id="UP000681722">
    <property type="component" value="Unassembled WGS sequence"/>
</dbReference>
<reference evidence="2" key="1">
    <citation type="submission" date="2021-02" db="EMBL/GenBank/DDBJ databases">
        <authorList>
            <person name="Nowell W R."/>
        </authorList>
    </citation>
    <scope>NUCLEOTIDE SEQUENCE</scope>
</reference>
<dbReference type="AlphaFoldDB" id="A0A815KIG7"/>
<proteinExistence type="predicted"/>
<accession>A0A815KIG7</accession>
<evidence type="ECO:0000313" key="4">
    <source>
        <dbReference type="Proteomes" id="UP000663829"/>
    </source>
</evidence>
<dbReference type="Proteomes" id="UP000663829">
    <property type="component" value="Unassembled WGS sequence"/>
</dbReference>
<organism evidence="2 4">
    <name type="scientific">Didymodactylos carnosus</name>
    <dbReference type="NCBI Taxonomy" id="1234261"/>
    <lineage>
        <taxon>Eukaryota</taxon>
        <taxon>Metazoa</taxon>
        <taxon>Spiralia</taxon>
        <taxon>Gnathifera</taxon>
        <taxon>Rotifera</taxon>
        <taxon>Eurotatoria</taxon>
        <taxon>Bdelloidea</taxon>
        <taxon>Philodinida</taxon>
        <taxon>Philodinidae</taxon>
        <taxon>Didymodactylos</taxon>
    </lineage>
</organism>
<protein>
    <submittedName>
        <fullName evidence="2">Uncharacterized protein</fullName>
    </submittedName>
</protein>
<sequence>ILNINSTVSEELANFSKEQSMDNDLILTKHESYPHLSKLALKYFTVPATARWITTENDLPLYFPIERFLQNNQYHSRDDKMMSGVPDDQQDQSNPGDGRINYPMKYGSLKFKKSSITKGDPREFMG</sequence>
<gene>
    <name evidence="2" type="ORF">GPM918_LOCUS32758</name>
    <name evidence="3" type="ORF">SRO942_LOCUS33432</name>
</gene>
<feature type="non-terminal residue" evidence="2">
    <location>
        <position position="1"/>
    </location>
</feature>
<evidence type="ECO:0000313" key="3">
    <source>
        <dbReference type="EMBL" id="CAF4284896.1"/>
    </source>
</evidence>
<comment type="caution">
    <text evidence="2">The sequence shown here is derived from an EMBL/GenBank/DDBJ whole genome shotgun (WGS) entry which is preliminary data.</text>
</comment>
<feature type="region of interest" description="Disordered" evidence="1">
    <location>
        <begin position="76"/>
        <end position="101"/>
    </location>
</feature>
<name>A0A815KIG7_9BILA</name>
<dbReference type="EMBL" id="CAJOBC010082355">
    <property type="protein sequence ID" value="CAF4284896.1"/>
    <property type="molecule type" value="Genomic_DNA"/>
</dbReference>
<evidence type="ECO:0000256" key="1">
    <source>
        <dbReference type="SAM" id="MobiDB-lite"/>
    </source>
</evidence>